<proteinExistence type="predicted"/>
<protein>
    <submittedName>
        <fullName evidence="1 2">Uncharacterized protein</fullName>
    </submittedName>
</protein>
<reference evidence="1 3" key="2">
    <citation type="journal article" date="2014" name="BMC Genomics">
        <title>An improved genome release (version Mt4.0) for the model legume Medicago truncatula.</title>
        <authorList>
            <person name="Tang H."/>
            <person name="Krishnakumar V."/>
            <person name="Bidwell S."/>
            <person name="Rosen B."/>
            <person name="Chan A."/>
            <person name="Zhou S."/>
            <person name="Gentzbittel L."/>
            <person name="Childs K.L."/>
            <person name="Yandell M."/>
            <person name="Gundlach H."/>
            <person name="Mayer K.F."/>
            <person name="Schwartz D.C."/>
            <person name="Town C.D."/>
        </authorList>
    </citation>
    <scope>GENOME REANNOTATION</scope>
    <source>
        <strain evidence="1">A17</strain>
        <strain evidence="2 3">cv. Jemalong A17</strain>
    </source>
</reference>
<evidence type="ECO:0000313" key="1">
    <source>
        <dbReference type="EMBL" id="KEH33195.1"/>
    </source>
</evidence>
<organism evidence="1 3">
    <name type="scientific">Medicago truncatula</name>
    <name type="common">Barrel medic</name>
    <name type="synonym">Medicago tribuloides</name>
    <dbReference type="NCBI Taxonomy" id="3880"/>
    <lineage>
        <taxon>Eukaryota</taxon>
        <taxon>Viridiplantae</taxon>
        <taxon>Streptophyta</taxon>
        <taxon>Embryophyta</taxon>
        <taxon>Tracheophyta</taxon>
        <taxon>Spermatophyta</taxon>
        <taxon>Magnoliopsida</taxon>
        <taxon>eudicotyledons</taxon>
        <taxon>Gunneridae</taxon>
        <taxon>Pentapetalae</taxon>
        <taxon>rosids</taxon>
        <taxon>fabids</taxon>
        <taxon>Fabales</taxon>
        <taxon>Fabaceae</taxon>
        <taxon>Papilionoideae</taxon>
        <taxon>50 kb inversion clade</taxon>
        <taxon>NPAAA clade</taxon>
        <taxon>Hologalegina</taxon>
        <taxon>IRL clade</taxon>
        <taxon>Trifolieae</taxon>
        <taxon>Medicago</taxon>
    </lineage>
</organism>
<dbReference type="PANTHER" id="PTHR37748:SF1">
    <property type="entry name" value="PROTEIN, PUTATIVE-RELATED"/>
    <property type="match status" value="1"/>
</dbReference>
<evidence type="ECO:0000313" key="3">
    <source>
        <dbReference type="Proteomes" id="UP000002051"/>
    </source>
</evidence>
<keyword evidence="3" id="KW-1185">Reference proteome</keyword>
<dbReference type="Proteomes" id="UP000002051">
    <property type="component" value="Chromosome 3"/>
</dbReference>
<dbReference type="HOGENOM" id="CLU_1941214_0_0_1"/>
<dbReference type="EnsemblPlants" id="KEH33195">
    <property type="protein sequence ID" value="KEH33195"/>
    <property type="gene ID" value="MTR_3g027045"/>
</dbReference>
<dbReference type="PaxDb" id="3880-AES69295"/>
<gene>
    <name evidence="1" type="ordered locus">MTR_3g027045</name>
</gene>
<reference evidence="2" key="3">
    <citation type="submission" date="2015-04" db="UniProtKB">
        <authorList>
            <consortium name="EnsemblPlants"/>
        </authorList>
    </citation>
    <scope>IDENTIFICATION</scope>
    <source>
        <strain evidence="2">cv. Jemalong A17</strain>
    </source>
</reference>
<dbReference type="PANTHER" id="PTHR37748">
    <property type="entry name" value="PROTEIN, PUTATIVE-RELATED"/>
    <property type="match status" value="1"/>
</dbReference>
<dbReference type="AlphaFoldDB" id="A0A072V4S7"/>
<dbReference type="EMBL" id="CM001219">
    <property type="protein sequence ID" value="KEH33195.1"/>
    <property type="molecule type" value="Genomic_DNA"/>
</dbReference>
<reference evidence="1 3" key="1">
    <citation type="journal article" date="2011" name="Nature">
        <title>The Medicago genome provides insight into the evolution of rhizobial symbioses.</title>
        <authorList>
            <person name="Young N.D."/>
            <person name="Debelle F."/>
            <person name="Oldroyd G.E."/>
            <person name="Geurts R."/>
            <person name="Cannon S.B."/>
            <person name="Udvardi M.K."/>
            <person name="Benedito V.A."/>
            <person name="Mayer K.F."/>
            <person name="Gouzy J."/>
            <person name="Schoof H."/>
            <person name="Van de Peer Y."/>
            <person name="Proost S."/>
            <person name="Cook D.R."/>
            <person name="Meyers B.C."/>
            <person name="Spannagl M."/>
            <person name="Cheung F."/>
            <person name="De Mita S."/>
            <person name="Krishnakumar V."/>
            <person name="Gundlach H."/>
            <person name="Zhou S."/>
            <person name="Mudge J."/>
            <person name="Bharti A.K."/>
            <person name="Murray J.D."/>
            <person name="Naoumkina M.A."/>
            <person name="Rosen B."/>
            <person name="Silverstein K.A."/>
            <person name="Tang H."/>
            <person name="Rombauts S."/>
            <person name="Zhao P.X."/>
            <person name="Zhou P."/>
            <person name="Barbe V."/>
            <person name="Bardou P."/>
            <person name="Bechner M."/>
            <person name="Bellec A."/>
            <person name="Berger A."/>
            <person name="Berges H."/>
            <person name="Bidwell S."/>
            <person name="Bisseling T."/>
            <person name="Choisne N."/>
            <person name="Couloux A."/>
            <person name="Denny R."/>
            <person name="Deshpande S."/>
            <person name="Dai X."/>
            <person name="Doyle J.J."/>
            <person name="Dudez A.M."/>
            <person name="Farmer A.D."/>
            <person name="Fouteau S."/>
            <person name="Franken C."/>
            <person name="Gibelin C."/>
            <person name="Gish J."/>
            <person name="Goldstein S."/>
            <person name="Gonzalez A.J."/>
            <person name="Green P.J."/>
            <person name="Hallab A."/>
            <person name="Hartog M."/>
            <person name="Hua A."/>
            <person name="Humphray S.J."/>
            <person name="Jeong D.H."/>
            <person name="Jing Y."/>
            <person name="Jocker A."/>
            <person name="Kenton S.M."/>
            <person name="Kim D.J."/>
            <person name="Klee K."/>
            <person name="Lai H."/>
            <person name="Lang C."/>
            <person name="Lin S."/>
            <person name="Macmil S.L."/>
            <person name="Magdelenat G."/>
            <person name="Matthews L."/>
            <person name="McCorrison J."/>
            <person name="Monaghan E.L."/>
            <person name="Mun J.H."/>
            <person name="Najar F.Z."/>
            <person name="Nicholson C."/>
            <person name="Noirot C."/>
            <person name="O'Bleness M."/>
            <person name="Paule C.R."/>
            <person name="Poulain J."/>
            <person name="Prion F."/>
            <person name="Qin B."/>
            <person name="Qu C."/>
            <person name="Retzel E.F."/>
            <person name="Riddle C."/>
            <person name="Sallet E."/>
            <person name="Samain S."/>
            <person name="Samson N."/>
            <person name="Sanders I."/>
            <person name="Saurat O."/>
            <person name="Scarpelli C."/>
            <person name="Schiex T."/>
            <person name="Segurens B."/>
            <person name="Severin A.J."/>
            <person name="Sherrier D.J."/>
            <person name="Shi R."/>
            <person name="Sims S."/>
            <person name="Singer S.R."/>
            <person name="Sinharoy S."/>
            <person name="Sterck L."/>
            <person name="Viollet A."/>
            <person name="Wang B.B."/>
            <person name="Wang K."/>
            <person name="Wang M."/>
            <person name="Wang X."/>
            <person name="Warfsmann J."/>
            <person name="Weissenbach J."/>
            <person name="White D.D."/>
            <person name="White J.D."/>
            <person name="Wiley G.B."/>
            <person name="Wincker P."/>
            <person name="Xing Y."/>
            <person name="Yang L."/>
            <person name="Yao Z."/>
            <person name="Ying F."/>
            <person name="Zhai J."/>
            <person name="Zhou L."/>
            <person name="Zuber A."/>
            <person name="Denarie J."/>
            <person name="Dixon R.A."/>
            <person name="May G.D."/>
            <person name="Schwartz D.C."/>
            <person name="Rogers J."/>
            <person name="Quetier F."/>
            <person name="Town C.D."/>
            <person name="Roe B.A."/>
        </authorList>
    </citation>
    <scope>NUCLEOTIDE SEQUENCE [LARGE SCALE GENOMIC DNA]</scope>
    <source>
        <strain evidence="1">A17</strain>
        <strain evidence="2 3">cv. Jemalong A17</strain>
    </source>
</reference>
<name>A0A072V4S7_MEDTR</name>
<accession>A0A072V4S7</accession>
<sequence>MALISAFFNCFGLSSNLSSQVSDYVENSSQMKSSTSEKPKIKEKSIGAPIVVTYFPINNNYSSLINLRETEKRMQNERLKFMELSSRKIYEKKFLEECSSPNKICSFPTKLSKITLRDTHQEQVEVHIKG</sequence>
<evidence type="ECO:0000313" key="2">
    <source>
        <dbReference type="EnsemblPlants" id="KEH33195"/>
    </source>
</evidence>